<evidence type="ECO:0000313" key="2">
    <source>
        <dbReference type="EMBL" id="OMO92007.1"/>
    </source>
</evidence>
<dbReference type="GO" id="GO:0048364">
    <property type="term" value="P:root development"/>
    <property type="evidence" value="ECO:0007669"/>
    <property type="project" value="InterPro"/>
</dbReference>
<evidence type="ECO:0000313" key="3">
    <source>
        <dbReference type="Proteomes" id="UP000187203"/>
    </source>
</evidence>
<reference evidence="3" key="1">
    <citation type="submission" date="2013-09" db="EMBL/GenBank/DDBJ databases">
        <title>Corchorus olitorius genome sequencing.</title>
        <authorList>
            <person name="Alam M."/>
            <person name="Haque M.S."/>
            <person name="Islam M.S."/>
            <person name="Emdad E.M."/>
            <person name="Islam M.M."/>
            <person name="Ahmed B."/>
            <person name="Halim A."/>
            <person name="Hossen Q.M.M."/>
            <person name="Hossain M.Z."/>
            <person name="Ahmed R."/>
            <person name="Khan M.M."/>
            <person name="Islam R."/>
            <person name="Rashid M.M."/>
            <person name="Khan S.A."/>
            <person name="Rahman M.S."/>
            <person name="Alam M."/>
            <person name="Yahiya A.S."/>
            <person name="Khan M.S."/>
            <person name="Azam M.S."/>
            <person name="Haque T."/>
            <person name="Lashkar M.Z.H."/>
            <person name="Akhand A.I."/>
            <person name="Morshed G."/>
            <person name="Roy S."/>
            <person name="Uddin K.S."/>
            <person name="Rabeya T."/>
            <person name="Hossain A.S."/>
            <person name="Chowdhury A."/>
            <person name="Snigdha A.R."/>
            <person name="Mortoza M.S."/>
            <person name="Matin S.A."/>
            <person name="Hoque S.M.E."/>
            <person name="Islam M.K."/>
            <person name="Roy D.K."/>
            <person name="Haider R."/>
            <person name="Moosa M.M."/>
            <person name="Elias S.M."/>
            <person name="Hasan A.M."/>
            <person name="Jahan S."/>
            <person name="Shafiuddin M."/>
            <person name="Mahmood N."/>
            <person name="Shommy N.S."/>
        </authorList>
    </citation>
    <scope>NUCLEOTIDE SEQUENCE [LARGE SCALE GENOMIC DNA]</scope>
    <source>
        <strain evidence="3">cv. O-4</strain>
    </source>
</reference>
<keyword evidence="3" id="KW-1185">Reference proteome</keyword>
<dbReference type="PANTHER" id="PTHR33070">
    <property type="entry name" value="OS06G0725500 PROTEIN"/>
    <property type="match status" value="1"/>
</dbReference>
<evidence type="ECO:0000256" key="1">
    <source>
        <dbReference type="SAM" id="Coils"/>
    </source>
</evidence>
<proteinExistence type="predicted"/>
<organism evidence="2 3">
    <name type="scientific">Corchorus olitorius</name>
    <dbReference type="NCBI Taxonomy" id="93759"/>
    <lineage>
        <taxon>Eukaryota</taxon>
        <taxon>Viridiplantae</taxon>
        <taxon>Streptophyta</taxon>
        <taxon>Embryophyta</taxon>
        <taxon>Tracheophyta</taxon>
        <taxon>Spermatophyta</taxon>
        <taxon>Magnoliopsida</taxon>
        <taxon>eudicotyledons</taxon>
        <taxon>Gunneridae</taxon>
        <taxon>Pentapetalae</taxon>
        <taxon>rosids</taxon>
        <taxon>malvids</taxon>
        <taxon>Malvales</taxon>
        <taxon>Malvaceae</taxon>
        <taxon>Grewioideae</taxon>
        <taxon>Apeibeae</taxon>
        <taxon>Corchorus</taxon>
    </lineage>
</organism>
<dbReference type="Proteomes" id="UP000187203">
    <property type="component" value="Unassembled WGS sequence"/>
</dbReference>
<comment type="caution">
    <text evidence="2">The sequence shown here is derived from an EMBL/GenBank/DDBJ whole genome shotgun (WGS) entry which is preliminary data.</text>
</comment>
<protein>
    <recommendedName>
        <fullName evidence="4">DUF241 domain-containing protein</fullName>
    </recommendedName>
</protein>
<name>A0A1R3JB41_9ROSI</name>
<dbReference type="InterPro" id="IPR004320">
    <property type="entry name" value="BPS1_pln"/>
</dbReference>
<keyword evidence="1" id="KW-0175">Coiled coil</keyword>
<dbReference type="STRING" id="93759.A0A1R3JB41"/>
<evidence type="ECO:0008006" key="4">
    <source>
        <dbReference type="Google" id="ProtNLM"/>
    </source>
</evidence>
<dbReference type="Pfam" id="PF03087">
    <property type="entry name" value="BPS1"/>
    <property type="match status" value="1"/>
</dbReference>
<dbReference type="AlphaFoldDB" id="A0A1R3JB41"/>
<dbReference type="OrthoDB" id="1000232at2759"/>
<dbReference type="EMBL" id="AWUE01016402">
    <property type="protein sequence ID" value="OMO92007.1"/>
    <property type="molecule type" value="Genomic_DNA"/>
</dbReference>
<accession>A0A1R3JB41</accession>
<dbReference type="PANTHER" id="PTHR33070:SF129">
    <property type="entry name" value="DUF241 DOMAIN PROTEIN"/>
    <property type="match status" value="1"/>
</dbReference>
<gene>
    <name evidence="2" type="ORF">COLO4_17952</name>
</gene>
<sequence>MANSHARSISLPSRSHPTIPQIQEVLCRLKPVDVTITTCLSLSEINCKLGGIGDVFDLFDKFLSLTQTQQALARECHEKWVDELLDGLLLLLDVCGTAKDVLSQVKQHVQELQSTLRRRRSDESELSKEVGEYLASRKKAKKLIQKALKDLKIKCCSFPSDKSNDTMAMVDMSRQIQGVTFTTLQSLLFYVSGLKAAQSKISSWTSVSNLMRSKHVTGIEETTGSNDFEKVDAALHSLLGHKANKSGNLRIENVQSDLGKLELSVEDLEQELECLHRSLIKARVSLLNILSH</sequence>
<feature type="coiled-coil region" evidence="1">
    <location>
        <begin position="251"/>
        <end position="285"/>
    </location>
</feature>
<dbReference type="GO" id="GO:0048367">
    <property type="term" value="P:shoot system development"/>
    <property type="evidence" value="ECO:0007669"/>
    <property type="project" value="InterPro"/>
</dbReference>